<name>A0AB73T5K4_9FIRM</name>
<organism evidence="1 2">
    <name type="scientific">Murimonas intestini</name>
    <dbReference type="NCBI Taxonomy" id="1337051"/>
    <lineage>
        <taxon>Bacteria</taxon>
        <taxon>Bacillati</taxon>
        <taxon>Bacillota</taxon>
        <taxon>Clostridia</taxon>
        <taxon>Lachnospirales</taxon>
        <taxon>Lachnospiraceae</taxon>
        <taxon>Murimonas</taxon>
    </lineage>
</organism>
<accession>A0AB73T5K4</accession>
<evidence type="ECO:0000313" key="1">
    <source>
        <dbReference type="EMBL" id="PWJ76765.1"/>
    </source>
</evidence>
<keyword evidence="2" id="KW-1185">Reference proteome</keyword>
<comment type="caution">
    <text evidence="1">The sequence shown here is derived from an EMBL/GenBank/DDBJ whole genome shotgun (WGS) entry which is preliminary data.</text>
</comment>
<evidence type="ECO:0008006" key="3">
    <source>
        <dbReference type="Google" id="ProtNLM"/>
    </source>
</evidence>
<reference evidence="1 2" key="1">
    <citation type="submission" date="2018-05" db="EMBL/GenBank/DDBJ databases">
        <authorList>
            <person name="Goeker M."/>
            <person name="Huntemann M."/>
            <person name="Clum A."/>
            <person name="Pillay M."/>
            <person name="Palaniappan K."/>
            <person name="Varghese N."/>
            <person name="Mikhailova N."/>
            <person name="Stamatis D."/>
            <person name="Reddy T."/>
            <person name="Daum C."/>
            <person name="Shapiro N."/>
            <person name="Ivanova N."/>
            <person name="Kyrpides N."/>
            <person name="Woyke T."/>
        </authorList>
    </citation>
    <scope>NUCLEOTIDE SEQUENCE [LARGE SCALE GENOMIC DNA]</scope>
    <source>
        <strain evidence="1 2">DSM 26524</strain>
    </source>
</reference>
<protein>
    <recommendedName>
        <fullName evidence="3">Rpn family recombination-promoting nuclease/putative transposase</fullName>
    </recommendedName>
</protein>
<proteinExistence type="predicted"/>
<dbReference type="EMBL" id="QGGY01000004">
    <property type="protein sequence ID" value="PWJ76765.1"/>
    <property type="molecule type" value="Genomic_DNA"/>
</dbReference>
<evidence type="ECO:0000313" key="2">
    <source>
        <dbReference type="Proteomes" id="UP000245412"/>
    </source>
</evidence>
<sequence>MPERKEGHKPDDYLHLEDMAMKTAAQFFGEEMLRYLGIHEKPLRVAPTEVVHLEARQMYEDFNYEMENGEWYHFEFESDGILAADLRRFREYEAATSRIFGVPVTTFVVCSAGVREPLSELKEGINTYRVRVVMLKKQDADIMFQMLSRKSAAEIRKQDLLPVLMSPLMSGEMPQKERILRGVGYLRENYIGVGEEDLNKMQAVLYALAVKFLNETELKEIKEAMVMTKLGQMLVDDGIEMGIEKGIEKGTERMRKLTKILLDKKRYEELEKAAGDSEYCEQLMERYKI</sequence>
<dbReference type="AlphaFoldDB" id="A0AB73T5K4"/>
<gene>
    <name evidence="1" type="ORF">C7383_104211</name>
</gene>
<dbReference type="Proteomes" id="UP000245412">
    <property type="component" value="Unassembled WGS sequence"/>
</dbReference>
<dbReference type="RefSeq" id="WP_109625906.1">
    <property type="nucleotide sequence ID" value="NZ_JANKBI010000019.1"/>
</dbReference>